<protein>
    <submittedName>
        <fullName evidence="3">DUF4351 domain-containing protein</fullName>
    </submittedName>
</protein>
<dbReference type="AlphaFoldDB" id="A0A3G2RB59"/>
<accession>A0A3G2RB59</accession>
<dbReference type="InterPro" id="IPR006842">
    <property type="entry name" value="Transposase_31"/>
</dbReference>
<evidence type="ECO:0000313" key="4">
    <source>
        <dbReference type="Proteomes" id="UP000280960"/>
    </source>
</evidence>
<dbReference type="Proteomes" id="UP000280960">
    <property type="component" value="Chromosome"/>
</dbReference>
<evidence type="ECO:0000259" key="2">
    <source>
        <dbReference type="Pfam" id="PF14261"/>
    </source>
</evidence>
<feature type="domain" description="Transposase (putative) YhgA-like" evidence="1">
    <location>
        <begin position="42"/>
        <end position="168"/>
    </location>
</feature>
<dbReference type="PANTHER" id="PTHR34613">
    <property type="entry name" value="SLL0800 PROTEIN"/>
    <property type="match status" value="1"/>
</dbReference>
<name>A0A3G2RB59_9FIRM</name>
<dbReference type="RefSeq" id="WP_122015600.1">
    <property type="nucleotide sequence ID" value="NZ_CP033169.1"/>
</dbReference>
<reference evidence="3 4" key="1">
    <citation type="submission" date="2018-10" db="EMBL/GenBank/DDBJ databases">
        <authorList>
            <person name="Zhang X."/>
        </authorList>
    </citation>
    <scope>NUCLEOTIDE SEQUENCE [LARGE SCALE GENOMIC DNA]</scope>
    <source>
        <strain evidence="3 4">SK-G1</strain>
    </source>
</reference>
<dbReference type="InterPro" id="IPR025587">
    <property type="entry name" value="DUF4351"/>
</dbReference>
<feature type="domain" description="DUF4351" evidence="2">
    <location>
        <begin position="242"/>
        <end position="299"/>
    </location>
</feature>
<evidence type="ECO:0000313" key="3">
    <source>
        <dbReference type="EMBL" id="AYO31967.1"/>
    </source>
</evidence>
<dbReference type="Pfam" id="PF14261">
    <property type="entry name" value="DUF4351"/>
    <property type="match status" value="1"/>
</dbReference>
<sequence length="299" mass="35387">MGQYDITIKHIFSNLADDIIQYFLKLKLKKIEELNLEFTIVEKRQSDMIFKCQTDTGDMPVHIEFQSGNDSKLPYRMLRYSIEIMEKYELPPYQIVIYMGKKEPRMQQKLTYEYEDTNRLDYRYKLIDLGEIKFEEIINTGYYDLYSLLPLVDRNRRQKQGEKYIKECADAILKMPMNINRKKDIAFYAGIFSGLMFNEQEVKKAFEEVVRMLNLEESSFYRLILEEGKKKGLTEGIKEGIKEGLKEGKADTAIRLLKKKFGTLSKEAEEKILKANKETLDKILDDIFTIEKLEDLNKY</sequence>
<dbReference type="PANTHER" id="PTHR34613:SF1">
    <property type="entry name" value="SLL6017 PROTEIN"/>
    <property type="match status" value="1"/>
</dbReference>
<dbReference type="Pfam" id="PF04754">
    <property type="entry name" value="Transposase_31"/>
    <property type="match status" value="1"/>
</dbReference>
<organism evidence="3 4">
    <name type="scientific">Biomaibacter acetigenes</name>
    <dbReference type="NCBI Taxonomy" id="2316383"/>
    <lineage>
        <taxon>Bacteria</taxon>
        <taxon>Bacillati</taxon>
        <taxon>Bacillota</taxon>
        <taxon>Clostridia</taxon>
        <taxon>Thermosediminibacterales</taxon>
        <taxon>Tepidanaerobacteraceae</taxon>
        <taxon>Biomaibacter</taxon>
    </lineage>
</organism>
<proteinExistence type="predicted"/>
<dbReference type="EMBL" id="CP033169">
    <property type="protein sequence ID" value="AYO31967.1"/>
    <property type="molecule type" value="Genomic_DNA"/>
</dbReference>
<keyword evidence="4" id="KW-1185">Reference proteome</keyword>
<evidence type="ECO:0000259" key="1">
    <source>
        <dbReference type="Pfam" id="PF04754"/>
    </source>
</evidence>
<dbReference type="KEGG" id="bacg:D2962_16415"/>
<gene>
    <name evidence="3" type="ORF">D2962_16415</name>
</gene>